<feature type="non-terminal residue" evidence="1">
    <location>
        <position position="83"/>
    </location>
</feature>
<reference evidence="1" key="1">
    <citation type="submission" date="2023-05" db="EMBL/GenBank/DDBJ databases">
        <title>Cataloging the Phylogenetic Diversity of Human Bladder Bacteria.</title>
        <authorList>
            <person name="Du J."/>
        </authorList>
    </citation>
    <scope>NUCLEOTIDE SEQUENCE</scope>
    <source>
        <strain evidence="1">UMB9226</strain>
    </source>
</reference>
<evidence type="ECO:0000313" key="1">
    <source>
        <dbReference type="EMBL" id="MDK6503846.1"/>
    </source>
</evidence>
<dbReference type="EMBL" id="JASOGN010000379">
    <property type="protein sequence ID" value="MDK6503846.1"/>
    <property type="molecule type" value="Genomic_DNA"/>
</dbReference>
<gene>
    <name evidence="1" type="ORF">QP235_11905</name>
</gene>
<feature type="non-terminal residue" evidence="1">
    <location>
        <position position="1"/>
    </location>
</feature>
<evidence type="ECO:0000313" key="2">
    <source>
        <dbReference type="Proteomes" id="UP001230300"/>
    </source>
</evidence>
<dbReference type="AlphaFoldDB" id="A0AAW6XN09"/>
<proteinExistence type="predicted"/>
<accession>A0AAW6XN09</accession>
<sequence length="83" mass="8698">IEFAAQLITAGVALVVFTIQGILSALGELISAGLEAAQNFVNGLKSMSLGELIQIGWDWIKSLFQGAIDALSNFDGGLIDKCT</sequence>
<name>A0AAW6XN09_9LACO</name>
<dbReference type="Proteomes" id="UP001230300">
    <property type="component" value="Unassembled WGS sequence"/>
</dbReference>
<dbReference type="RefSeq" id="WP_285043820.1">
    <property type="nucleotide sequence ID" value="NZ_JASOGN010000379.1"/>
</dbReference>
<comment type="caution">
    <text evidence="1">The sequence shown here is derived from an EMBL/GenBank/DDBJ whole genome shotgun (WGS) entry which is preliminary data.</text>
</comment>
<organism evidence="1 2">
    <name type="scientific">Lactobacillus crispatus</name>
    <dbReference type="NCBI Taxonomy" id="47770"/>
    <lineage>
        <taxon>Bacteria</taxon>
        <taxon>Bacillati</taxon>
        <taxon>Bacillota</taxon>
        <taxon>Bacilli</taxon>
        <taxon>Lactobacillales</taxon>
        <taxon>Lactobacillaceae</taxon>
        <taxon>Lactobacillus</taxon>
    </lineage>
</organism>
<protein>
    <recommendedName>
        <fullName evidence="3">Phage tail tape measure protein</fullName>
    </recommendedName>
</protein>
<evidence type="ECO:0008006" key="3">
    <source>
        <dbReference type="Google" id="ProtNLM"/>
    </source>
</evidence>